<dbReference type="GO" id="GO:0003677">
    <property type="term" value="F:DNA binding"/>
    <property type="evidence" value="ECO:0007669"/>
    <property type="project" value="UniProtKB-KW"/>
</dbReference>
<keyword evidence="4" id="KW-0158">Chromosome</keyword>
<evidence type="ECO:0000256" key="18">
    <source>
        <dbReference type="ARBA" id="ARBA00023015"/>
    </source>
</evidence>
<evidence type="ECO:0000259" key="34">
    <source>
        <dbReference type="PROSITE" id="PS51059"/>
    </source>
</evidence>
<feature type="compositionally biased region" description="Acidic residues" evidence="31">
    <location>
        <begin position="134"/>
        <end position="143"/>
    </location>
</feature>
<evidence type="ECO:0000256" key="3">
    <source>
        <dbReference type="ARBA" id="ARBA00004604"/>
    </source>
</evidence>
<evidence type="ECO:0000256" key="8">
    <source>
        <dbReference type="ARBA" id="ARBA00022588"/>
    </source>
</evidence>
<evidence type="ECO:0000256" key="16">
    <source>
        <dbReference type="ARBA" id="ARBA00022833"/>
    </source>
</evidence>
<keyword evidence="7" id="KW-0021">Allosteric enzyme</keyword>
<dbReference type="PANTHER" id="PTHR10459">
    <property type="entry name" value="DNA LIGASE"/>
    <property type="match status" value="1"/>
</dbReference>
<dbReference type="GO" id="GO:0005829">
    <property type="term" value="C:cytosol"/>
    <property type="evidence" value="ECO:0007669"/>
    <property type="project" value="UniProtKB-SubCell"/>
</dbReference>
<dbReference type="InterPro" id="IPR036420">
    <property type="entry name" value="BRCT_dom_sf"/>
</dbReference>
<evidence type="ECO:0000259" key="36">
    <source>
        <dbReference type="PROSITE" id="PS51977"/>
    </source>
</evidence>
<dbReference type="InterPro" id="IPR008893">
    <property type="entry name" value="WGR_domain"/>
</dbReference>
<keyword evidence="5" id="KW-0963">Cytoplasm</keyword>
<dbReference type="OrthoDB" id="2017365at2759"/>
<keyword evidence="10 30" id="KW-0808">Transferase</keyword>
<dbReference type="PROSITE" id="PS00347">
    <property type="entry name" value="ZF_PARP_1"/>
    <property type="match status" value="1"/>
</dbReference>
<evidence type="ECO:0000256" key="21">
    <source>
        <dbReference type="ARBA" id="ARBA00023163"/>
    </source>
</evidence>
<feature type="region of interest" description="Disordered" evidence="31">
    <location>
        <begin position="961"/>
        <end position="982"/>
    </location>
</feature>
<keyword evidence="38" id="KW-1185">Reference proteome</keyword>
<comment type="catalytic activity">
    <reaction evidence="26">
        <text>NAD(+) + (ADP-D-ribosyl)n-acceptor = nicotinamide + (ADP-D-ribosyl)n+1-acceptor + H(+).</text>
        <dbReference type="EC" id="2.4.2.30"/>
    </reaction>
</comment>
<dbReference type="PROSITE" id="PS50172">
    <property type="entry name" value="BRCT"/>
    <property type="match status" value="1"/>
</dbReference>
<keyword evidence="19 30" id="KW-0520">NAD</keyword>
<comment type="subcellular location">
    <subcellularLocation>
        <location evidence="1">Chromosome</location>
    </subcellularLocation>
    <subcellularLocation>
        <location evidence="2">Cytoplasm</location>
        <location evidence="2">Cytosol</location>
    </subcellularLocation>
    <subcellularLocation>
        <location evidence="3">Nucleus</location>
        <location evidence="3">Nucleolus</location>
    </subcellularLocation>
</comment>
<dbReference type="PANTHER" id="PTHR10459:SF112">
    <property type="entry name" value="POLY [ADP-RIBOSE] POLYMERASE 1"/>
    <property type="match status" value="1"/>
</dbReference>
<dbReference type="CDD" id="cd17747">
    <property type="entry name" value="BRCT_PARP1"/>
    <property type="match status" value="1"/>
</dbReference>
<dbReference type="Pfam" id="PF02877">
    <property type="entry name" value="PARP_reg"/>
    <property type="match status" value="1"/>
</dbReference>
<comment type="catalytic activity">
    <reaction evidence="23">
        <text>L-glutamyl-[protein] + NAD(+) = 5-O-(ADP-D-ribosyl)-L-glutamyl-[protein] + nicotinamide</text>
        <dbReference type="Rhea" id="RHEA:58224"/>
        <dbReference type="Rhea" id="RHEA-COMP:10208"/>
        <dbReference type="Rhea" id="RHEA-COMP:15089"/>
        <dbReference type="ChEBI" id="CHEBI:17154"/>
        <dbReference type="ChEBI" id="CHEBI:29973"/>
        <dbReference type="ChEBI" id="CHEBI:57540"/>
        <dbReference type="ChEBI" id="CHEBI:142540"/>
    </reaction>
    <physiologicalReaction direction="left-to-right" evidence="23">
        <dbReference type="Rhea" id="RHEA:58225"/>
    </physiologicalReaction>
</comment>
<keyword evidence="18" id="KW-0805">Transcription regulation</keyword>
<dbReference type="CDD" id="cd01437">
    <property type="entry name" value="parp_like"/>
    <property type="match status" value="1"/>
</dbReference>
<dbReference type="InterPro" id="IPR036616">
    <property type="entry name" value="Poly(ADP-ribose)pol_reg_dom_sf"/>
</dbReference>
<dbReference type="SMART" id="SM01336">
    <property type="entry name" value="zf-PARP"/>
    <property type="match status" value="1"/>
</dbReference>
<evidence type="ECO:0000256" key="14">
    <source>
        <dbReference type="ARBA" id="ARBA00022765"/>
    </source>
</evidence>
<dbReference type="Pfam" id="PF21728">
    <property type="entry name" value="PADR1_N"/>
    <property type="match status" value="1"/>
</dbReference>
<dbReference type="Pfam" id="PF00644">
    <property type="entry name" value="PARP"/>
    <property type="match status" value="1"/>
</dbReference>
<evidence type="ECO:0000256" key="29">
    <source>
        <dbReference type="ARBA" id="ARBA00048575"/>
    </source>
</evidence>
<dbReference type="InterPro" id="IPR001510">
    <property type="entry name" value="Znf_PARP"/>
</dbReference>
<dbReference type="OMA" id="MNFKYKY"/>
<keyword evidence="20" id="KW-0238">DNA-binding</keyword>
<dbReference type="InterPro" id="IPR049296">
    <property type="entry name" value="PARP1-like_PADR1_N"/>
</dbReference>
<evidence type="ECO:0000256" key="4">
    <source>
        <dbReference type="ARBA" id="ARBA00022454"/>
    </source>
</evidence>
<comment type="catalytic activity">
    <reaction evidence="24">
        <text>L-aspartyl-[protein] + NAD(+) = 4-O-(ADP-D-ribosyl)-L-aspartyl-[protein] + nicotinamide</text>
        <dbReference type="Rhea" id="RHEA:54424"/>
        <dbReference type="Rhea" id="RHEA-COMP:9867"/>
        <dbReference type="Rhea" id="RHEA-COMP:13832"/>
        <dbReference type="ChEBI" id="CHEBI:17154"/>
        <dbReference type="ChEBI" id="CHEBI:29961"/>
        <dbReference type="ChEBI" id="CHEBI:57540"/>
        <dbReference type="ChEBI" id="CHEBI:138102"/>
    </reaction>
    <physiologicalReaction direction="left-to-right" evidence="24">
        <dbReference type="Rhea" id="RHEA:54425"/>
    </physiologicalReaction>
</comment>
<keyword evidence="14" id="KW-0013">ADP-ribosylation</keyword>
<dbReference type="PROSITE" id="PS51977">
    <property type="entry name" value="WGR"/>
    <property type="match status" value="1"/>
</dbReference>
<dbReference type="GO" id="GO:0003950">
    <property type="term" value="F:NAD+ poly-ADP-ribosyltransferase activity"/>
    <property type="evidence" value="ECO:0007669"/>
    <property type="project" value="UniProtKB-UniRule"/>
</dbReference>
<gene>
    <name evidence="37" type="ORF">SPPG_01296</name>
</gene>
<dbReference type="GO" id="GO:0016779">
    <property type="term" value="F:nucleotidyltransferase activity"/>
    <property type="evidence" value="ECO:0007669"/>
    <property type="project" value="UniProtKB-KW"/>
</dbReference>
<dbReference type="PROSITE" id="PS51060">
    <property type="entry name" value="PARP_ALPHA_HD"/>
    <property type="match status" value="1"/>
</dbReference>
<evidence type="ECO:0000256" key="2">
    <source>
        <dbReference type="ARBA" id="ARBA00004514"/>
    </source>
</evidence>
<evidence type="ECO:0000256" key="1">
    <source>
        <dbReference type="ARBA" id="ARBA00004286"/>
    </source>
</evidence>
<evidence type="ECO:0000256" key="22">
    <source>
        <dbReference type="ARBA" id="ARBA00023242"/>
    </source>
</evidence>
<dbReference type="InterPro" id="IPR050800">
    <property type="entry name" value="ARTD/PARP"/>
</dbReference>
<feature type="domain" description="PARP alpha-helical" evidence="35">
    <location>
        <begin position="653"/>
        <end position="774"/>
    </location>
</feature>
<dbReference type="GO" id="GO:0140805">
    <property type="term" value="F:NAD+-protein-serine ADP-ribosyltransferase activity"/>
    <property type="evidence" value="ECO:0007669"/>
    <property type="project" value="RHEA"/>
</dbReference>
<dbReference type="Proteomes" id="UP000053201">
    <property type="component" value="Unassembled WGS sequence"/>
</dbReference>
<dbReference type="CDD" id="cd08001">
    <property type="entry name" value="WGR_PARP1_like"/>
    <property type="match status" value="1"/>
</dbReference>
<dbReference type="SMART" id="SM00773">
    <property type="entry name" value="WGR"/>
    <property type="match status" value="1"/>
</dbReference>
<dbReference type="Gene3D" id="3.40.50.10190">
    <property type="entry name" value="BRCT domain"/>
    <property type="match status" value="1"/>
</dbReference>
<evidence type="ECO:0000313" key="38">
    <source>
        <dbReference type="Proteomes" id="UP000053201"/>
    </source>
</evidence>
<dbReference type="GO" id="GO:0005730">
    <property type="term" value="C:nucleolus"/>
    <property type="evidence" value="ECO:0007669"/>
    <property type="project" value="UniProtKB-SubCell"/>
</dbReference>
<dbReference type="SUPFAM" id="SSF56399">
    <property type="entry name" value="ADP-ribosylation"/>
    <property type="match status" value="1"/>
</dbReference>
<feature type="domain" description="BRCT" evidence="33">
    <location>
        <begin position="390"/>
        <end position="482"/>
    </location>
</feature>
<evidence type="ECO:0000256" key="25">
    <source>
        <dbReference type="ARBA" id="ARBA00024347"/>
    </source>
</evidence>
<name>A0A0L0HSF8_SPIPD</name>
<keyword evidence="11" id="KW-0548">Nucleotidyltransferase</keyword>
<dbReference type="GO" id="GO:0051287">
    <property type="term" value="F:NAD binding"/>
    <property type="evidence" value="ECO:0007669"/>
    <property type="project" value="InterPro"/>
</dbReference>
<evidence type="ECO:0000259" key="32">
    <source>
        <dbReference type="PROSITE" id="PS50064"/>
    </source>
</evidence>
<comment type="catalytic activity">
    <reaction evidence="27">
        <text>L-histidyl-[protein] + NAD(+) = N(tele)-(ADP-D-ribosyl)-L-histidyl-[protein] + nicotinamide + H(+)</text>
        <dbReference type="Rhea" id="RHEA:72071"/>
        <dbReference type="Rhea" id="RHEA-COMP:9745"/>
        <dbReference type="Rhea" id="RHEA-COMP:18085"/>
        <dbReference type="ChEBI" id="CHEBI:15378"/>
        <dbReference type="ChEBI" id="CHEBI:17154"/>
        <dbReference type="ChEBI" id="CHEBI:29979"/>
        <dbReference type="ChEBI" id="CHEBI:57540"/>
        <dbReference type="ChEBI" id="CHEBI:191398"/>
    </reaction>
    <physiologicalReaction direction="left-to-right" evidence="27">
        <dbReference type="Rhea" id="RHEA:72072"/>
    </physiologicalReaction>
</comment>
<dbReference type="Pfam" id="PF16589">
    <property type="entry name" value="BRCT_2"/>
    <property type="match status" value="1"/>
</dbReference>
<keyword evidence="21" id="KW-0804">Transcription</keyword>
<keyword evidence="15" id="KW-0863">Zinc-finger</keyword>
<feature type="compositionally biased region" description="Basic and acidic residues" evidence="31">
    <location>
        <begin position="189"/>
        <end position="203"/>
    </location>
</feature>
<evidence type="ECO:0000256" key="26">
    <source>
        <dbReference type="ARBA" id="ARBA00033987"/>
    </source>
</evidence>
<feature type="domain" description="WGR" evidence="36">
    <location>
        <begin position="534"/>
        <end position="634"/>
    </location>
</feature>
<dbReference type="PROSITE" id="PS51059">
    <property type="entry name" value="PARP_CATALYTIC"/>
    <property type="match status" value="1"/>
</dbReference>
<feature type="domain" description="PARP catalytic" evidence="34">
    <location>
        <begin position="786"/>
        <end position="1017"/>
    </location>
</feature>
<dbReference type="InParanoid" id="A0A0L0HSF8"/>
<dbReference type="EMBL" id="KQ257451">
    <property type="protein sequence ID" value="KND03840.1"/>
    <property type="molecule type" value="Genomic_DNA"/>
</dbReference>
<dbReference type="EC" id="2.4.2.-" evidence="30"/>
<evidence type="ECO:0000256" key="28">
    <source>
        <dbReference type="ARBA" id="ARBA00048339"/>
    </source>
</evidence>
<keyword evidence="16" id="KW-0862">Zinc</keyword>
<dbReference type="Gene3D" id="3.90.640.80">
    <property type="match status" value="1"/>
</dbReference>
<dbReference type="eggNOG" id="KOG1037">
    <property type="taxonomic scope" value="Eukaryota"/>
</dbReference>
<dbReference type="SUPFAM" id="SSF52113">
    <property type="entry name" value="BRCT domain"/>
    <property type="match status" value="1"/>
</dbReference>
<evidence type="ECO:0000256" key="24">
    <source>
        <dbReference type="ARBA" id="ARBA00024164"/>
    </source>
</evidence>
<evidence type="ECO:0000256" key="27">
    <source>
        <dbReference type="ARBA" id="ARBA00048241"/>
    </source>
</evidence>
<dbReference type="GO" id="GO:0008270">
    <property type="term" value="F:zinc ion binding"/>
    <property type="evidence" value="ECO:0007669"/>
    <property type="project" value="UniProtKB-KW"/>
</dbReference>
<evidence type="ECO:0000256" key="20">
    <source>
        <dbReference type="ARBA" id="ARBA00023125"/>
    </source>
</evidence>
<dbReference type="STRING" id="645134.A0A0L0HSF8"/>
<evidence type="ECO:0000256" key="11">
    <source>
        <dbReference type="ARBA" id="ARBA00022695"/>
    </source>
</evidence>
<dbReference type="GO" id="GO:0140815">
    <property type="term" value="F:NAD+-protein-histidine ADP-ribosyltransferase activity"/>
    <property type="evidence" value="ECO:0007669"/>
    <property type="project" value="RHEA"/>
</dbReference>
<dbReference type="Pfam" id="PF05406">
    <property type="entry name" value="WGR"/>
    <property type="match status" value="1"/>
</dbReference>
<evidence type="ECO:0000256" key="17">
    <source>
        <dbReference type="ARBA" id="ARBA00022859"/>
    </source>
</evidence>
<dbReference type="InterPro" id="IPR008288">
    <property type="entry name" value="PARP"/>
</dbReference>
<evidence type="ECO:0000256" key="19">
    <source>
        <dbReference type="ARBA" id="ARBA00023027"/>
    </source>
</evidence>
<organism evidence="37 38">
    <name type="scientific">Spizellomyces punctatus (strain DAOM BR117)</name>
    <dbReference type="NCBI Taxonomy" id="645134"/>
    <lineage>
        <taxon>Eukaryota</taxon>
        <taxon>Fungi</taxon>
        <taxon>Fungi incertae sedis</taxon>
        <taxon>Chytridiomycota</taxon>
        <taxon>Chytridiomycota incertae sedis</taxon>
        <taxon>Chytridiomycetes</taxon>
        <taxon>Spizellomycetales</taxon>
        <taxon>Spizellomycetaceae</taxon>
        <taxon>Spizellomyces</taxon>
    </lineage>
</organism>
<evidence type="ECO:0000313" key="37">
    <source>
        <dbReference type="EMBL" id="KND03840.1"/>
    </source>
</evidence>
<feature type="region of interest" description="Disordered" evidence="31">
    <location>
        <begin position="127"/>
        <end position="203"/>
    </location>
</feature>
<dbReference type="PROSITE" id="PS50064">
    <property type="entry name" value="ZF_PARP_2"/>
    <property type="match status" value="1"/>
</dbReference>
<dbReference type="GO" id="GO:0070212">
    <property type="term" value="P:protein poly-ADP-ribosylation"/>
    <property type="evidence" value="ECO:0007669"/>
    <property type="project" value="TreeGrafter"/>
</dbReference>
<feature type="domain" description="PARP-type" evidence="32">
    <location>
        <begin position="45"/>
        <end position="126"/>
    </location>
</feature>
<comment type="catalytic activity">
    <reaction evidence="29">
        <text>L-seryl-[protein] + NAD(+) = O-(ADP-D-ribosyl)-L-seryl-[protein] + nicotinamide + H(+)</text>
        <dbReference type="Rhea" id="RHEA:58232"/>
        <dbReference type="Rhea" id="RHEA-COMP:9863"/>
        <dbReference type="Rhea" id="RHEA-COMP:15091"/>
        <dbReference type="ChEBI" id="CHEBI:15378"/>
        <dbReference type="ChEBI" id="CHEBI:17154"/>
        <dbReference type="ChEBI" id="CHEBI:29999"/>
        <dbReference type="ChEBI" id="CHEBI:57540"/>
        <dbReference type="ChEBI" id="CHEBI:142556"/>
    </reaction>
    <physiologicalReaction direction="left-to-right" evidence="29">
        <dbReference type="Rhea" id="RHEA:58233"/>
    </physiologicalReaction>
</comment>
<dbReference type="FunFam" id="3.90.228.10:FF:000002">
    <property type="entry name" value="Poly [ADP-ribose] polymerase"/>
    <property type="match status" value="1"/>
</dbReference>
<dbReference type="SMART" id="SM00292">
    <property type="entry name" value="BRCT"/>
    <property type="match status" value="1"/>
</dbReference>
<dbReference type="GO" id="GO:0005694">
    <property type="term" value="C:chromosome"/>
    <property type="evidence" value="ECO:0007669"/>
    <property type="project" value="UniProtKB-SubCell"/>
</dbReference>
<accession>A0A0L0HSF8</accession>
<dbReference type="SMART" id="SM01335">
    <property type="entry name" value="PADR1"/>
    <property type="match status" value="1"/>
</dbReference>
<dbReference type="GO" id="GO:0140807">
    <property type="term" value="F:NAD+-protein-glutamate ADP-ribosyltransferase activity"/>
    <property type="evidence" value="ECO:0007669"/>
    <property type="project" value="RHEA"/>
</dbReference>
<reference evidence="37 38" key="1">
    <citation type="submission" date="2009-08" db="EMBL/GenBank/DDBJ databases">
        <title>The Genome Sequence of Spizellomyces punctatus strain DAOM BR117.</title>
        <authorList>
            <consortium name="The Broad Institute Genome Sequencing Platform"/>
            <person name="Russ C."/>
            <person name="Cuomo C."/>
            <person name="Shea T."/>
            <person name="Young S.K."/>
            <person name="Zeng Q."/>
            <person name="Koehrsen M."/>
            <person name="Haas B."/>
            <person name="Borodovsky M."/>
            <person name="Guigo R."/>
            <person name="Alvarado L."/>
            <person name="Berlin A."/>
            <person name="Bochicchio J."/>
            <person name="Borenstein D."/>
            <person name="Chapman S."/>
            <person name="Chen Z."/>
            <person name="Engels R."/>
            <person name="Freedman E."/>
            <person name="Gellesch M."/>
            <person name="Goldberg J."/>
            <person name="Griggs A."/>
            <person name="Gujja S."/>
            <person name="Heiman D."/>
            <person name="Hepburn T."/>
            <person name="Howarth C."/>
            <person name="Jen D."/>
            <person name="Larson L."/>
            <person name="Lewis B."/>
            <person name="Mehta T."/>
            <person name="Park D."/>
            <person name="Pearson M."/>
            <person name="Roberts A."/>
            <person name="Saif S."/>
            <person name="Shenoy N."/>
            <person name="Sisk P."/>
            <person name="Stolte C."/>
            <person name="Sykes S."/>
            <person name="Thomson T."/>
            <person name="Walk T."/>
            <person name="White J."/>
            <person name="Yandava C."/>
            <person name="Burger G."/>
            <person name="Gray M.W."/>
            <person name="Holland P.W.H."/>
            <person name="King N."/>
            <person name="Lang F.B.F."/>
            <person name="Roger A.J."/>
            <person name="Ruiz-Trillo I."/>
            <person name="Lander E."/>
            <person name="Nusbaum C."/>
        </authorList>
    </citation>
    <scope>NUCLEOTIDE SEQUENCE [LARGE SCALE GENOMIC DNA]</scope>
    <source>
        <strain evidence="37 38">DAOM BR117</strain>
    </source>
</reference>
<dbReference type="GeneID" id="27684968"/>
<dbReference type="InterPro" id="IPR036957">
    <property type="entry name" value="Znf_PARP_sf"/>
</dbReference>
<comment type="similarity">
    <text evidence="25">Belongs to the ARTD/PARP family.</text>
</comment>
<evidence type="ECO:0000259" key="35">
    <source>
        <dbReference type="PROSITE" id="PS51060"/>
    </source>
</evidence>
<evidence type="ECO:0000256" key="31">
    <source>
        <dbReference type="SAM" id="MobiDB-lite"/>
    </source>
</evidence>
<evidence type="ECO:0000256" key="7">
    <source>
        <dbReference type="ARBA" id="ARBA00022533"/>
    </source>
</evidence>
<comment type="catalytic activity">
    <reaction evidence="28">
        <text>L-tyrosyl-[protein] + NAD(+) = O-(ADP-D-ribosyl)-L-tyrosyl-[protein] + nicotinamide + H(+)</text>
        <dbReference type="Rhea" id="RHEA:58236"/>
        <dbReference type="Rhea" id="RHEA-COMP:10136"/>
        <dbReference type="Rhea" id="RHEA-COMP:15092"/>
        <dbReference type="ChEBI" id="CHEBI:15378"/>
        <dbReference type="ChEBI" id="CHEBI:17154"/>
        <dbReference type="ChEBI" id="CHEBI:46858"/>
        <dbReference type="ChEBI" id="CHEBI:57540"/>
        <dbReference type="ChEBI" id="CHEBI:142557"/>
    </reaction>
    <physiologicalReaction direction="left-to-right" evidence="28">
        <dbReference type="Rhea" id="RHEA:58237"/>
    </physiologicalReaction>
</comment>
<dbReference type="RefSeq" id="XP_016611879.1">
    <property type="nucleotide sequence ID" value="XM_016749618.1"/>
</dbReference>
<dbReference type="InterPro" id="IPR001357">
    <property type="entry name" value="BRCT_dom"/>
</dbReference>
<dbReference type="Gene3D" id="3.90.228.10">
    <property type="match status" value="1"/>
</dbReference>
<dbReference type="SUPFAM" id="SSF47587">
    <property type="entry name" value="Domain of poly(ADP-ribose) polymerase"/>
    <property type="match status" value="1"/>
</dbReference>
<dbReference type="AlphaFoldDB" id="A0A0L0HSF8"/>
<evidence type="ECO:0000256" key="5">
    <source>
        <dbReference type="ARBA" id="ARBA00022490"/>
    </source>
</evidence>
<dbReference type="SUPFAM" id="SSF57716">
    <property type="entry name" value="Glucocorticoid receptor-like (DNA-binding domain)"/>
    <property type="match status" value="1"/>
</dbReference>
<dbReference type="GO" id="GO:0140808">
    <property type="term" value="F:NAD+-protein-tyrosine ADP-ribosyltransferase activity"/>
    <property type="evidence" value="ECO:0007669"/>
    <property type="project" value="RHEA"/>
</dbReference>
<dbReference type="GO" id="GO:0140806">
    <property type="term" value="F:NAD+-protein-aspartate ADP-ribosyltransferase activity"/>
    <property type="evidence" value="ECO:0007669"/>
    <property type="project" value="RHEA"/>
</dbReference>
<keyword evidence="9 30" id="KW-0328">Glycosyltransferase</keyword>
<dbReference type="PROSITE" id="PS52007">
    <property type="entry name" value="PADR1"/>
    <property type="match status" value="1"/>
</dbReference>
<sequence>MSSLCAVLTSLKQRWDDQEKLRSKFGSVMEDPAGSQDTNSNPHGLQCEYAKSSRSTCRVCDEAIPKGELRLAILVERDQAPGMLIPAWHHPACFFEHHREKVKSSDEFDGIEKMRTHDRAVIAALINGEPLPDPPEEEPEEEVTAGQKSYKKGTVSGSESPLKKGKEVLGSLRSTRSKNKRSLEEEEPAKENGSAKRRHCEDDSIRVEAIDASHSTLNGPDESSAAAMSEAHAKLRDQSNAIWAVKDNIAKNSDRKNKQLYKHILHMNGINVSNRYSESDMIAILADAMVFGVTEMCPECKSSRLIPEEYHYRCPTYLDWGQCAYHTSEPKFMKFSVPVDVDVEWLRDYEYTPRTRVFLQKAVEAPPISAAKLKSDIAVRRAEAEAEVIDTDKPFEGRTVACAGKLAHNQSHYQRLIESGGGALSKTVTSSLWFVVSTKTEVDKNSNKIKQAAEAGVDVVDASYITDCIEQKRRFNFRDAKYLLVSNSNTRAPARPEERKRKGEFLETEQRPKTARLTLKGGAVVDPESMLEDTHHVLHDGKLLWSVVLSRTDVEKNLNMYYKLQVLEPDNGSSDYYLFRSWGRVGTSRGGTKLEDFDKQTAKEEFQRLYEEKCGNEFGKPPIKHPGMLFPLEVDFGQDDDFALKSSVTPGSKTQLAKPIQEIIKLIFDVQAMKQTLRAMEIDLSKMPLGKLSTNMIMAAYKVLADALNLVNSHADGVGSRTRVLTLSNQFFTLIPHDFGGNSAPLLDNEEIIRSKLEMLDAIKDIEIATSLLKDEKTEEGTEDEDPVDVHYRKLRTHIEVLERNSEEFKIVEQCTKTTHAPTHTDYSLVIEDVLKVNREGEEERFKAFEDLHNKKLLWHGSRLTNFAGILSQGLRIAPPEAPVTGYMFGKGIYFADMVSKSANYCCADPKQRTGLLLLSEVALGDMYEITKAEFIEELPKGKTSTKGCGQTGPKEFISLPGTDDVQVPMGPPTQQKLGGKSRKSDLLYNEYIVYNVEQVRIRYLVKVKFDFGRRRR</sequence>
<evidence type="ECO:0000259" key="33">
    <source>
        <dbReference type="PROSITE" id="PS50172"/>
    </source>
</evidence>
<evidence type="ECO:0000256" key="30">
    <source>
        <dbReference type="RuleBase" id="RU362114"/>
    </source>
</evidence>
<evidence type="ECO:0000256" key="9">
    <source>
        <dbReference type="ARBA" id="ARBA00022676"/>
    </source>
</evidence>
<dbReference type="Pfam" id="PF00645">
    <property type="entry name" value="zf-PARP"/>
    <property type="match status" value="1"/>
</dbReference>
<dbReference type="PIRSF" id="PIRSF000489">
    <property type="entry name" value="NAD_ADPRT"/>
    <property type="match status" value="1"/>
</dbReference>
<evidence type="ECO:0000256" key="23">
    <source>
        <dbReference type="ARBA" id="ARBA00024159"/>
    </source>
</evidence>
<protein>
    <recommendedName>
        <fullName evidence="30">Poly [ADP-ribose] polymerase</fullName>
        <shortName evidence="30">PARP</shortName>
        <ecNumber evidence="30">2.4.2.-</ecNumber>
    </recommendedName>
</protein>
<dbReference type="FunFam" id="1.20.142.10:FF:000001">
    <property type="entry name" value="Poly [ADP-ribose] polymerase"/>
    <property type="match status" value="1"/>
</dbReference>
<evidence type="ECO:0000256" key="13">
    <source>
        <dbReference type="ARBA" id="ARBA00022737"/>
    </source>
</evidence>
<dbReference type="Gene3D" id="1.20.142.10">
    <property type="entry name" value="Poly(ADP-ribose) polymerase, regulatory domain"/>
    <property type="match status" value="1"/>
</dbReference>
<keyword evidence="6" id="KW-1017">Isopeptide bond</keyword>
<evidence type="ECO:0000256" key="6">
    <source>
        <dbReference type="ARBA" id="ARBA00022499"/>
    </source>
</evidence>
<evidence type="ECO:0000256" key="15">
    <source>
        <dbReference type="ARBA" id="ARBA00022771"/>
    </source>
</evidence>
<evidence type="ECO:0000256" key="10">
    <source>
        <dbReference type="ARBA" id="ARBA00022679"/>
    </source>
</evidence>
<keyword evidence="17" id="KW-0391">Immunity</keyword>
<keyword evidence="12" id="KW-0479">Metal-binding</keyword>
<dbReference type="VEuPathDB" id="FungiDB:SPPG_01296"/>
<dbReference type="GO" id="GO:0002376">
    <property type="term" value="P:immune system process"/>
    <property type="evidence" value="ECO:0007669"/>
    <property type="project" value="UniProtKB-KW"/>
</dbReference>
<keyword evidence="22" id="KW-0539">Nucleus</keyword>
<keyword evidence="13" id="KW-0677">Repeat</keyword>
<dbReference type="Gene3D" id="3.30.1740.10">
    <property type="entry name" value="Zinc finger, PARP-type"/>
    <property type="match status" value="1"/>
</dbReference>
<evidence type="ECO:0000256" key="12">
    <source>
        <dbReference type="ARBA" id="ARBA00022723"/>
    </source>
</evidence>
<keyword evidence="8" id="KW-0399">Innate immunity</keyword>
<dbReference type="InterPro" id="IPR036930">
    <property type="entry name" value="WGR_dom_sf"/>
</dbReference>
<dbReference type="GO" id="GO:0006302">
    <property type="term" value="P:double-strand break repair"/>
    <property type="evidence" value="ECO:0007669"/>
    <property type="project" value="TreeGrafter"/>
</dbReference>
<dbReference type="SUPFAM" id="SSF142921">
    <property type="entry name" value="WGR domain-like"/>
    <property type="match status" value="1"/>
</dbReference>
<dbReference type="InterPro" id="IPR012317">
    <property type="entry name" value="Poly(ADP-ribose)pol_cat_dom"/>
</dbReference>
<dbReference type="InterPro" id="IPR004102">
    <property type="entry name" value="Poly(ADP-ribose)pol_reg_dom"/>
</dbReference>
<proteinExistence type="inferred from homology"/>